<dbReference type="Proteomes" id="UP000231094">
    <property type="component" value="Unassembled WGS sequence"/>
</dbReference>
<protein>
    <recommendedName>
        <fullName evidence="3">Lipoprotein</fullName>
    </recommendedName>
</protein>
<sequence>MNLFKTNKNFVAMLLVILLSACNKTKSLEESYKTDTLNVNTEFITEKNINLNHIQQIPVNTLVLKYSPLTDSTFILGKGDGVISEFRIGLRNIFTEKEIENRDILIREVTWSSNKDENLTIWYEKKQDQWVLVDHFIWHKDALF</sequence>
<gene>
    <name evidence="1" type="ORF">BHC47_04460</name>
</gene>
<organism evidence="1 2">
    <name type="scientific">Snodgrassella alvi</name>
    <dbReference type="NCBI Taxonomy" id="1196083"/>
    <lineage>
        <taxon>Bacteria</taxon>
        <taxon>Pseudomonadati</taxon>
        <taxon>Pseudomonadota</taxon>
        <taxon>Betaproteobacteria</taxon>
        <taxon>Neisseriales</taxon>
        <taxon>Neisseriaceae</taxon>
        <taxon>Snodgrassella</taxon>
    </lineage>
</organism>
<evidence type="ECO:0000313" key="2">
    <source>
        <dbReference type="Proteomes" id="UP000231094"/>
    </source>
</evidence>
<accession>A0A2N9Y3Y6</accession>
<dbReference type="AlphaFoldDB" id="A0A2N9Y3Y6"/>
<evidence type="ECO:0000313" key="1">
    <source>
        <dbReference type="EMBL" id="PIT62353.1"/>
    </source>
</evidence>
<evidence type="ECO:0008006" key="3">
    <source>
        <dbReference type="Google" id="ProtNLM"/>
    </source>
</evidence>
<proteinExistence type="predicted"/>
<dbReference type="RefSeq" id="WP_100115511.1">
    <property type="nucleotide sequence ID" value="NZ_MEIV01000051.1"/>
</dbReference>
<comment type="caution">
    <text evidence="1">The sequence shown here is derived from an EMBL/GenBank/DDBJ whole genome shotgun (WGS) entry which is preliminary data.</text>
</comment>
<name>A0A2N9Y3Y6_9NEIS</name>
<reference evidence="1 2" key="1">
    <citation type="journal article" date="2017" name="MBio">
        <title>Type VI secretion-mediated competition in the bee gut microbiome.</title>
        <authorList>
            <person name="Steele M.I."/>
            <person name="Kwong W.K."/>
            <person name="Powell J.E."/>
            <person name="Whiteley M."/>
            <person name="Moran N.A."/>
        </authorList>
    </citation>
    <scope>NUCLEOTIDE SEQUENCE [LARGE SCALE GENOMIC DNA]</scope>
    <source>
        <strain evidence="1 2">PEB0171</strain>
    </source>
</reference>
<dbReference type="EMBL" id="MEIV01000051">
    <property type="protein sequence ID" value="PIT62353.1"/>
    <property type="molecule type" value="Genomic_DNA"/>
</dbReference>
<dbReference type="PROSITE" id="PS51257">
    <property type="entry name" value="PROKAR_LIPOPROTEIN"/>
    <property type="match status" value="1"/>
</dbReference>